<keyword evidence="1" id="KW-0732">Signal</keyword>
<evidence type="ECO:0000313" key="2">
    <source>
        <dbReference type="EMBL" id="SMD22168.1"/>
    </source>
</evidence>
<gene>
    <name evidence="2" type="ORF">SAMN05661093_07359</name>
</gene>
<sequence>MRRAASSIFGMAVVVALVCVPPAMAATSYTFQPQTILAPRVPAPEEQRKPEQNVVPVGSVSLAMSSTQTAVIKSVMRFNSATGRALADNEIICKWPGGGKNMVIGQNILPDTGKYPDLEDIELTTQYLVHPGVATTVTCTAQVRSISLGYDDRYYNLVGGSIQFTDQSVANTTTGQPIQASVARNTSIDSASPVLRIPATNTFDIAPGFKGLKVFGDSNYMVVKPCADCTTGASTARFTLLVNQWKADGTVCHSDSTTPITKTMLYSVHHVYVPLTKQFEIKTDPGCVPRFNAYVKVDYISGYDGATHGIAKGLTDSRGSATTHSSDMSHIFAVPYK</sequence>
<accession>A0A1Y5XZ75</accession>
<evidence type="ECO:0000256" key="1">
    <source>
        <dbReference type="SAM" id="SignalP"/>
    </source>
</evidence>
<feature type="chain" id="PRO_5012509174" evidence="1">
    <location>
        <begin position="26"/>
        <end position="337"/>
    </location>
</feature>
<reference evidence="2 3" key="1">
    <citation type="submission" date="2017-04" db="EMBL/GenBank/DDBJ databases">
        <authorList>
            <person name="Afonso C.L."/>
            <person name="Miller P.J."/>
            <person name="Scott M.A."/>
            <person name="Spackman E."/>
            <person name="Goraichik I."/>
            <person name="Dimitrov K.M."/>
            <person name="Suarez D.L."/>
            <person name="Swayne D.E."/>
        </authorList>
    </citation>
    <scope>NUCLEOTIDE SEQUENCE [LARGE SCALE GENOMIC DNA]</scope>
    <source>
        <strain evidence="2 3">DSM 43828</strain>
    </source>
</reference>
<evidence type="ECO:0000313" key="3">
    <source>
        <dbReference type="Proteomes" id="UP000192674"/>
    </source>
</evidence>
<dbReference type="Proteomes" id="UP000192674">
    <property type="component" value="Unassembled WGS sequence"/>
</dbReference>
<keyword evidence="3" id="KW-1185">Reference proteome</keyword>
<feature type="signal peptide" evidence="1">
    <location>
        <begin position="1"/>
        <end position="25"/>
    </location>
</feature>
<dbReference type="AlphaFoldDB" id="A0A1Y5XZ75"/>
<protein>
    <submittedName>
        <fullName evidence="2">Uncharacterized protein</fullName>
    </submittedName>
</protein>
<organism evidence="2 3">
    <name type="scientific">Kibdelosporangium aridum</name>
    <dbReference type="NCBI Taxonomy" id="2030"/>
    <lineage>
        <taxon>Bacteria</taxon>
        <taxon>Bacillati</taxon>
        <taxon>Actinomycetota</taxon>
        <taxon>Actinomycetes</taxon>
        <taxon>Pseudonocardiales</taxon>
        <taxon>Pseudonocardiaceae</taxon>
        <taxon>Kibdelosporangium</taxon>
    </lineage>
</organism>
<proteinExistence type="predicted"/>
<dbReference type="EMBL" id="FWXV01000007">
    <property type="protein sequence ID" value="SMD22168.1"/>
    <property type="molecule type" value="Genomic_DNA"/>
</dbReference>
<name>A0A1Y5XZ75_KIBAR</name>